<dbReference type="NCBIfam" id="TIGR04056">
    <property type="entry name" value="OMP_RagA_SusC"/>
    <property type="match status" value="1"/>
</dbReference>
<keyword evidence="3 8" id="KW-1134">Transmembrane beta strand</keyword>
<feature type="region of interest" description="Disordered" evidence="10">
    <location>
        <begin position="488"/>
        <end position="516"/>
    </location>
</feature>
<dbReference type="Gene3D" id="2.40.170.20">
    <property type="entry name" value="TonB-dependent receptor, beta-barrel domain"/>
    <property type="match status" value="1"/>
</dbReference>
<feature type="domain" description="TonB-dependent receptor-like beta-barrel" evidence="12">
    <location>
        <begin position="409"/>
        <end position="971"/>
    </location>
</feature>
<dbReference type="InterPro" id="IPR008969">
    <property type="entry name" value="CarboxyPept-like_regulatory"/>
</dbReference>
<reference evidence="14 15" key="1">
    <citation type="submission" date="2020-07" db="EMBL/GenBank/DDBJ databases">
        <title>Bacterium isolated from marine sediment.</title>
        <authorList>
            <person name="Shang D."/>
        </authorList>
    </citation>
    <scope>NUCLEOTIDE SEQUENCE [LARGE SCALE GENOMIC DNA]</scope>
    <source>
        <strain evidence="14 15">F6074</strain>
    </source>
</reference>
<dbReference type="SUPFAM" id="SSF56935">
    <property type="entry name" value="Porins"/>
    <property type="match status" value="1"/>
</dbReference>
<gene>
    <name evidence="14" type="ORF">H3Z82_10395</name>
</gene>
<evidence type="ECO:0000259" key="13">
    <source>
        <dbReference type="Pfam" id="PF07715"/>
    </source>
</evidence>
<accession>A0A7W2M5L9</accession>
<keyword evidence="11" id="KW-0732">Signal</keyword>
<dbReference type="InterPro" id="IPR036942">
    <property type="entry name" value="Beta-barrel_TonB_sf"/>
</dbReference>
<protein>
    <submittedName>
        <fullName evidence="14">TonB-dependent receptor</fullName>
    </submittedName>
</protein>
<evidence type="ECO:0000256" key="8">
    <source>
        <dbReference type="PROSITE-ProRule" id="PRU01360"/>
    </source>
</evidence>
<evidence type="ECO:0000256" key="6">
    <source>
        <dbReference type="ARBA" id="ARBA00023136"/>
    </source>
</evidence>
<evidence type="ECO:0000256" key="2">
    <source>
        <dbReference type="ARBA" id="ARBA00022448"/>
    </source>
</evidence>
<dbReference type="EMBL" id="JACGLT010000007">
    <property type="protein sequence ID" value="MBA6153136.1"/>
    <property type="molecule type" value="Genomic_DNA"/>
</dbReference>
<evidence type="ECO:0000313" key="15">
    <source>
        <dbReference type="Proteomes" id="UP000541857"/>
    </source>
</evidence>
<evidence type="ECO:0000256" key="3">
    <source>
        <dbReference type="ARBA" id="ARBA00022452"/>
    </source>
</evidence>
<dbReference type="Pfam" id="PF13715">
    <property type="entry name" value="CarbopepD_reg_2"/>
    <property type="match status" value="1"/>
</dbReference>
<evidence type="ECO:0000256" key="9">
    <source>
        <dbReference type="RuleBase" id="RU003357"/>
    </source>
</evidence>
<feature type="chain" id="PRO_5031373097" evidence="11">
    <location>
        <begin position="24"/>
        <end position="1007"/>
    </location>
</feature>
<keyword evidence="14" id="KW-0675">Receptor</keyword>
<keyword evidence="6 8" id="KW-0472">Membrane</keyword>
<sequence>MKKQITYCLHIIVVMFFGSVVNAQNVTGVVSDMNGPLPGINVVEKGTTNGTATDFDGHYNITVMDSQAILVFSGIGFNTMELAVNGQTQINVELTEDLETLDEVVLVGYSSQKKSTLTGAVSVVNLTNLEKTRVVNVAKALQGQVAGVQVTSSTGAPGDPIQVRIRGEGTIGNNDPLYVIDGIPTRDINFLNPADIESMSILKDASAAAIYGSRASGGVVLITTKSGKVGKVSFDVNYYTGISYASNLPKMLNTEQYMNTVEKAWINSSRSGTNPYTADKGRSDFSDTDWLDELFETGRSQNLQLTASGGSEKIQFLLSLGYNDQDGIVVYDHDKYKRLNYRTNLNVDLTERLKIGTNLQLTYATQDALSSKGDEPGIIRHALLRPPVLGVYKDKNDPTYSVNDPFTDLPFYQHNDKDTGGWESDKYEWSQNPVALAYFTDDVRSSFRTFGNIYAEYSFLKDKELTFRTNVGVDLSFYHNKKFNANFGDDDGGGSDRDKGQGRQNRPNSLNEDRAESRTITFNNTLNYVKTIAEKHDLSVLVGTEFIENYDSSVGASRMRFGITDPTFRYIDYGGTEVDVWNGGSASEWALFSVFGSGTYVYDGKYMVTANLRADASSRFSEKNRWGYFPSVSAGWKISDENFLKDVSWLSNLKLRAGWGRLGNQEIDNYAYLTLISQVDGKVVVDRYGNDDLKWETSESSNFGIDLGFLRNSLSISADYFVKRTTDILLPVGLPSIVGDVSPTIVNAGEVLNKGFEFTLNYRNSDHAFKYGINANFATLINSVERLQTKEVGQSLNSFFGYKMEGIYQNQAEIDAHLSGTLNPSAKPGDIKFADLNDDGIINSDDRTFTGDAIPDLTYGVTLFANYKGFDFSCMFQGVEGVDKYNDAKKIIDYDTRPFNYTTHILGAWDGEGTSNTIPRVTFEDNGSSKQSSIYVEDASYFRLKNIEIGYTVNAIQGLQDLRFYISGQNLLTSTKYTGLDPESTDTTDKGTYPLASSVLLGVNVKF</sequence>
<keyword evidence="15" id="KW-1185">Reference proteome</keyword>
<dbReference type="InterPro" id="IPR023996">
    <property type="entry name" value="TonB-dep_OMP_SusC/RagA"/>
</dbReference>
<dbReference type="InterPro" id="IPR023997">
    <property type="entry name" value="TonB-dep_OMP_SusC/RagA_CS"/>
</dbReference>
<comment type="caution">
    <text evidence="14">The sequence shown here is derived from an EMBL/GenBank/DDBJ whole genome shotgun (WGS) entry which is preliminary data.</text>
</comment>
<dbReference type="AlphaFoldDB" id="A0A7W2M5L9"/>
<dbReference type="Pfam" id="PF07715">
    <property type="entry name" value="Plug"/>
    <property type="match status" value="1"/>
</dbReference>
<proteinExistence type="inferred from homology"/>
<evidence type="ECO:0000313" key="14">
    <source>
        <dbReference type="EMBL" id="MBA6153136.1"/>
    </source>
</evidence>
<dbReference type="InterPro" id="IPR012910">
    <property type="entry name" value="Plug_dom"/>
</dbReference>
<dbReference type="InterPro" id="IPR037066">
    <property type="entry name" value="Plug_dom_sf"/>
</dbReference>
<evidence type="ECO:0000256" key="10">
    <source>
        <dbReference type="SAM" id="MobiDB-lite"/>
    </source>
</evidence>
<evidence type="ECO:0000256" key="5">
    <source>
        <dbReference type="ARBA" id="ARBA00023077"/>
    </source>
</evidence>
<dbReference type="NCBIfam" id="TIGR04057">
    <property type="entry name" value="SusC_RagA_signa"/>
    <property type="match status" value="1"/>
</dbReference>
<dbReference type="GO" id="GO:0009279">
    <property type="term" value="C:cell outer membrane"/>
    <property type="evidence" value="ECO:0007669"/>
    <property type="project" value="UniProtKB-SubCell"/>
</dbReference>
<organism evidence="14 15">
    <name type="scientific">Gelidibacter maritimus</name>
    <dbReference type="NCBI Taxonomy" id="2761487"/>
    <lineage>
        <taxon>Bacteria</taxon>
        <taxon>Pseudomonadati</taxon>
        <taxon>Bacteroidota</taxon>
        <taxon>Flavobacteriia</taxon>
        <taxon>Flavobacteriales</taxon>
        <taxon>Flavobacteriaceae</taxon>
        <taxon>Gelidibacter</taxon>
    </lineage>
</organism>
<evidence type="ECO:0000256" key="4">
    <source>
        <dbReference type="ARBA" id="ARBA00022692"/>
    </source>
</evidence>
<evidence type="ECO:0000256" key="7">
    <source>
        <dbReference type="ARBA" id="ARBA00023237"/>
    </source>
</evidence>
<dbReference type="Gene3D" id="2.170.130.10">
    <property type="entry name" value="TonB-dependent receptor, plug domain"/>
    <property type="match status" value="1"/>
</dbReference>
<keyword evidence="4 8" id="KW-0812">Transmembrane</keyword>
<feature type="domain" description="TonB-dependent receptor plug" evidence="13">
    <location>
        <begin position="114"/>
        <end position="219"/>
    </location>
</feature>
<keyword evidence="2 8" id="KW-0813">Transport</keyword>
<dbReference type="InterPro" id="IPR000531">
    <property type="entry name" value="Beta-barrel_TonB"/>
</dbReference>
<dbReference type="Proteomes" id="UP000541857">
    <property type="component" value="Unassembled WGS sequence"/>
</dbReference>
<comment type="similarity">
    <text evidence="8 9">Belongs to the TonB-dependent receptor family.</text>
</comment>
<dbReference type="InterPro" id="IPR039426">
    <property type="entry name" value="TonB-dep_rcpt-like"/>
</dbReference>
<comment type="subcellular location">
    <subcellularLocation>
        <location evidence="1 8">Cell outer membrane</location>
        <topology evidence="1 8">Multi-pass membrane protein</topology>
    </subcellularLocation>
</comment>
<dbReference type="SUPFAM" id="SSF49464">
    <property type="entry name" value="Carboxypeptidase regulatory domain-like"/>
    <property type="match status" value="1"/>
</dbReference>
<evidence type="ECO:0000259" key="12">
    <source>
        <dbReference type="Pfam" id="PF00593"/>
    </source>
</evidence>
<feature type="signal peptide" evidence="11">
    <location>
        <begin position="1"/>
        <end position="23"/>
    </location>
</feature>
<dbReference type="PROSITE" id="PS52016">
    <property type="entry name" value="TONB_DEPENDENT_REC_3"/>
    <property type="match status" value="1"/>
</dbReference>
<evidence type="ECO:0000256" key="11">
    <source>
        <dbReference type="SAM" id="SignalP"/>
    </source>
</evidence>
<dbReference type="Pfam" id="PF00593">
    <property type="entry name" value="TonB_dep_Rec_b-barrel"/>
    <property type="match status" value="1"/>
</dbReference>
<name>A0A7W2M5L9_9FLAO</name>
<dbReference type="RefSeq" id="WP_182205440.1">
    <property type="nucleotide sequence ID" value="NZ_JACGLT010000007.1"/>
</dbReference>
<keyword evidence="7 8" id="KW-0998">Cell outer membrane</keyword>
<evidence type="ECO:0000256" key="1">
    <source>
        <dbReference type="ARBA" id="ARBA00004571"/>
    </source>
</evidence>
<dbReference type="FunFam" id="2.170.130.10:FF:000008">
    <property type="entry name" value="SusC/RagA family TonB-linked outer membrane protein"/>
    <property type="match status" value="1"/>
</dbReference>
<keyword evidence="5 9" id="KW-0798">TonB box</keyword>